<feature type="non-terminal residue" evidence="2">
    <location>
        <position position="1"/>
    </location>
</feature>
<dbReference type="Proteomes" id="UP000050509">
    <property type="component" value="Unassembled WGS sequence"/>
</dbReference>
<proteinExistence type="predicted"/>
<protein>
    <submittedName>
        <fullName evidence="2">Uncharacterized protein</fullName>
    </submittedName>
</protein>
<gene>
    <name evidence="2" type="ORF">SE17_44290</name>
</gene>
<keyword evidence="3" id="KW-1185">Reference proteome</keyword>
<evidence type="ECO:0000313" key="2">
    <source>
        <dbReference type="EMBL" id="KPV43738.1"/>
    </source>
</evidence>
<keyword evidence="1" id="KW-0812">Transmembrane</keyword>
<sequence length="167" mass="18955">QKFFALQFFDDMRARRAIWVPPAEVWLRVLLGDGMWLVLLLGGAAGLWLFREPRTENREPVGGRAAARGSWFSVLRSGVADARWVFVPWALYTLFTAMLFHTELRYRLPLYPVLLPYAAWALVRTADWRALRSAWRGVRLVGAALTVAALVGITLLHAPYLSESVML</sequence>
<reference evidence="2 3" key="1">
    <citation type="submission" date="2015-09" db="EMBL/GenBank/DDBJ databases">
        <title>Draft genome sequence of Kouleothrix aurantiaca JCM 19913.</title>
        <authorList>
            <person name="Hemp J."/>
        </authorList>
    </citation>
    <scope>NUCLEOTIDE SEQUENCE [LARGE SCALE GENOMIC DNA]</scope>
    <source>
        <strain evidence="2 3">COM-B</strain>
    </source>
</reference>
<feature type="non-terminal residue" evidence="2">
    <location>
        <position position="167"/>
    </location>
</feature>
<organism evidence="2 3">
    <name type="scientific">Kouleothrix aurantiaca</name>
    <dbReference type="NCBI Taxonomy" id="186479"/>
    <lineage>
        <taxon>Bacteria</taxon>
        <taxon>Bacillati</taxon>
        <taxon>Chloroflexota</taxon>
        <taxon>Chloroflexia</taxon>
        <taxon>Chloroflexales</taxon>
        <taxon>Roseiflexineae</taxon>
        <taxon>Roseiflexaceae</taxon>
        <taxon>Kouleothrix</taxon>
    </lineage>
</organism>
<feature type="transmembrane region" description="Helical" evidence="1">
    <location>
        <begin position="138"/>
        <end position="160"/>
    </location>
</feature>
<dbReference type="EMBL" id="LJCR01003763">
    <property type="protein sequence ID" value="KPV43738.1"/>
    <property type="molecule type" value="Genomic_DNA"/>
</dbReference>
<keyword evidence="1" id="KW-1133">Transmembrane helix</keyword>
<evidence type="ECO:0000256" key="1">
    <source>
        <dbReference type="SAM" id="Phobius"/>
    </source>
</evidence>
<feature type="transmembrane region" description="Helical" evidence="1">
    <location>
        <begin position="108"/>
        <end position="126"/>
    </location>
</feature>
<comment type="caution">
    <text evidence="2">The sequence shown here is derived from an EMBL/GenBank/DDBJ whole genome shotgun (WGS) entry which is preliminary data.</text>
</comment>
<evidence type="ECO:0000313" key="3">
    <source>
        <dbReference type="Proteomes" id="UP000050509"/>
    </source>
</evidence>
<dbReference type="AlphaFoldDB" id="A0A0P9EX82"/>
<feature type="transmembrane region" description="Helical" evidence="1">
    <location>
        <begin position="25"/>
        <end position="50"/>
    </location>
</feature>
<accession>A0A0P9EX82</accession>
<name>A0A0P9EX82_9CHLR</name>
<feature type="transmembrane region" description="Helical" evidence="1">
    <location>
        <begin position="84"/>
        <end position="102"/>
    </location>
</feature>
<keyword evidence="1" id="KW-0472">Membrane</keyword>